<evidence type="ECO:0000313" key="1">
    <source>
        <dbReference type="EMBL" id="TKV60980.1"/>
    </source>
</evidence>
<accession>A0A4U6QKF1</accession>
<dbReference type="EMBL" id="SZZH01000001">
    <property type="protein sequence ID" value="TKV60980.1"/>
    <property type="molecule type" value="Genomic_DNA"/>
</dbReference>
<dbReference type="RefSeq" id="WP_137448283.1">
    <property type="nucleotide sequence ID" value="NZ_SZZH01000001.1"/>
</dbReference>
<dbReference type="Proteomes" id="UP000306985">
    <property type="component" value="Unassembled WGS sequence"/>
</dbReference>
<keyword evidence="2" id="KW-1185">Reference proteome</keyword>
<organism evidence="1 2">
    <name type="scientific">Nakamurella flava</name>
    <dbReference type="NCBI Taxonomy" id="2576308"/>
    <lineage>
        <taxon>Bacteria</taxon>
        <taxon>Bacillati</taxon>
        <taxon>Actinomycetota</taxon>
        <taxon>Actinomycetes</taxon>
        <taxon>Nakamurellales</taxon>
        <taxon>Nakamurellaceae</taxon>
        <taxon>Nakamurella</taxon>
    </lineage>
</organism>
<sequence>MSFRVMHYLGSREDLLAQARRSAEEMRHLDDSEDFDEDEWDQAVDDLAAGRITDTAAAKFLLIEMIGNTYPPVSMDFGLHSYHALSRAVGGRLAEYMVMFMEGRDFGTGVSGFGEDATCGYLDPAEVTELRDLLRAAGPQSEAAGLEGFVTSLSGTFDQLAEGGRGSLFVMT</sequence>
<reference evidence="1 2" key="1">
    <citation type="submission" date="2019-05" db="EMBL/GenBank/DDBJ databases">
        <title>Nakamurella sp. N5BH11, whole genome shotgun sequence.</title>
        <authorList>
            <person name="Tuo L."/>
        </authorList>
    </citation>
    <scope>NUCLEOTIDE SEQUENCE [LARGE SCALE GENOMIC DNA]</scope>
    <source>
        <strain evidence="1 2">N5BH11</strain>
    </source>
</reference>
<evidence type="ECO:0000313" key="2">
    <source>
        <dbReference type="Proteomes" id="UP000306985"/>
    </source>
</evidence>
<proteinExistence type="predicted"/>
<name>A0A4U6QKF1_9ACTN</name>
<dbReference type="AlphaFoldDB" id="A0A4U6QKF1"/>
<protein>
    <recommendedName>
        <fullName evidence="3">DUF1877 family protein</fullName>
    </recommendedName>
</protein>
<gene>
    <name evidence="1" type="ORF">FDO65_04820</name>
</gene>
<evidence type="ECO:0008006" key="3">
    <source>
        <dbReference type="Google" id="ProtNLM"/>
    </source>
</evidence>
<comment type="caution">
    <text evidence="1">The sequence shown here is derived from an EMBL/GenBank/DDBJ whole genome shotgun (WGS) entry which is preliminary data.</text>
</comment>